<proteinExistence type="predicted"/>
<dbReference type="NCBIfam" id="TIGR02601">
    <property type="entry name" value="autotrns_rpt"/>
    <property type="match status" value="1"/>
</dbReference>
<name>A0A2K8UAY9_9GAMM</name>
<sequence>MICDAMNPRLGIPGPRWATTALWVMVMGLLLVGTWAAADVVTQTQSDAADQSALVEGQHWGAGVPGGAPPAGTAPTAGYDYVNDQQDSLTRTPTSGDVTFAGRSLTIANGAWLELLNPAATTTITDLRLNGGIVDADASLGATTVRLAGAVALAQGGGTFQAADSSTVLAIDAALVDPAAGTPGGVTFGGTGLEGTIVLTNGASTYTGSTLISSGVVEVQSGHALGAPAVGTTVAGTGALWLTGDIAVPEALNLLGRDIDRTLQDPTKRPQVISQGDNTLAGPIGLSSGPDPAFNQFGLVSLGGTLKVTGGVTADTSATQAILGVGGPGDVLVQGDISIALSAPAAQARVLALGPATTTIDGKVTLTHTGVGSFAALDVYGGDLIVNGKVDMANSVGNSSMANWGSGRLQIHGDIDMSPINTDDYHDVFNAGSGSTLIAGGVAGVDALGAYSGTLVVGAAADISSVHWLDLDGGGIIDASGVVGGFSVLAGQEVTAWGDGTLRGDVILESGGLFRLGRYSPADLTVEGSLTMRAGSMLSVMIDPTDTGAISLLEVTGTLLLDSEVLLTFNWDQIPDDGTYVFARWGQWAGAGRFTPVGLPTGYEVYYDDAEHLAGLVWVPAPAPLFLIVLGALVLAGRRRASPDDRRGAGASVWW</sequence>
<dbReference type="Proteomes" id="UP000232638">
    <property type="component" value="Chromosome"/>
</dbReference>
<keyword evidence="1" id="KW-0732">Signal</keyword>
<evidence type="ECO:0000256" key="3">
    <source>
        <dbReference type="SAM" id="Phobius"/>
    </source>
</evidence>
<keyword evidence="3" id="KW-0812">Transmembrane</keyword>
<dbReference type="OrthoDB" id="218680at2"/>
<evidence type="ECO:0000256" key="1">
    <source>
        <dbReference type="ARBA" id="ARBA00022729"/>
    </source>
</evidence>
<feature type="transmembrane region" description="Helical" evidence="3">
    <location>
        <begin position="21"/>
        <end position="38"/>
    </location>
</feature>
<dbReference type="InterPro" id="IPR013425">
    <property type="entry name" value="Autotrns_rpt"/>
</dbReference>
<evidence type="ECO:0000313" key="4">
    <source>
        <dbReference type="EMBL" id="AUB82744.1"/>
    </source>
</evidence>
<keyword evidence="3" id="KW-1133">Transmembrane helix</keyword>
<evidence type="ECO:0000256" key="2">
    <source>
        <dbReference type="SAM" id="MobiDB-lite"/>
    </source>
</evidence>
<dbReference type="RefSeq" id="WP_100920456.1">
    <property type="nucleotide sequence ID" value="NZ_CP020370.1"/>
</dbReference>
<gene>
    <name evidence="4" type="ORF">THSYN_18575</name>
</gene>
<feature type="region of interest" description="Disordered" evidence="2">
    <location>
        <begin position="59"/>
        <end position="80"/>
    </location>
</feature>
<feature type="transmembrane region" description="Helical" evidence="3">
    <location>
        <begin position="616"/>
        <end position="637"/>
    </location>
</feature>
<protein>
    <submittedName>
        <fullName evidence="4">Uncharacterized protein</fullName>
    </submittedName>
</protein>
<keyword evidence="3" id="KW-0472">Membrane</keyword>
<dbReference type="KEGG" id="tsy:THSYN_18575"/>
<dbReference type="AlphaFoldDB" id="A0A2K8UAY9"/>
<accession>A0A2K8UAY9</accession>
<evidence type="ECO:0000313" key="5">
    <source>
        <dbReference type="Proteomes" id="UP000232638"/>
    </source>
</evidence>
<dbReference type="EMBL" id="CP020370">
    <property type="protein sequence ID" value="AUB82744.1"/>
    <property type="molecule type" value="Genomic_DNA"/>
</dbReference>
<organism evidence="4 5">
    <name type="scientific">Candidatus Thiodictyon syntrophicum</name>
    <dbReference type="NCBI Taxonomy" id="1166950"/>
    <lineage>
        <taxon>Bacteria</taxon>
        <taxon>Pseudomonadati</taxon>
        <taxon>Pseudomonadota</taxon>
        <taxon>Gammaproteobacteria</taxon>
        <taxon>Chromatiales</taxon>
        <taxon>Chromatiaceae</taxon>
        <taxon>Thiodictyon</taxon>
    </lineage>
</organism>
<keyword evidence="5" id="KW-1185">Reference proteome</keyword>
<reference evidence="4 5" key="1">
    <citation type="submission" date="2017-03" db="EMBL/GenBank/DDBJ databases">
        <title>Complete genome sequence of Candidatus 'Thiodictyon syntrophicum' sp. nov. strain Cad16T, a photolithoautotroph purple sulfur bacterium isolated from an alpine meromictic lake.</title>
        <authorList>
            <person name="Luedin S.M."/>
            <person name="Pothier J.F."/>
            <person name="Danza F."/>
            <person name="Storelli N."/>
            <person name="Wittwer M."/>
            <person name="Tonolla M."/>
        </authorList>
    </citation>
    <scope>NUCLEOTIDE SEQUENCE [LARGE SCALE GENOMIC DNA]</scope>
    <source>
        <strain evidence="4 5">Cad16T</strain>
    </source>
</reference>